<protein>
    <submittedName>
        <fullName evidence="2">Uncharacterized protein</fullName>
    </submittedName>
</protein>
<reference evidence="2 3" key="1">
    <citation type="journal article" date="2015" name="J. Biotechnol.">
        <title>Complete genome sequence of a malodorant-producing acetogen, Clostridium scatologenes ATCC 25775(T).</title>
        <authorList>
            <person name="Zhu Z."/>
            <person name="Guo T."/>
            <person name="Zheng H."/>
            <person name="Song T."/>
            <person name="Ouyang P."/>
            <person name="Xie J."/>
        </authorList>
    </citation>
    <scope>NUCLEOTIDE SEQUENCE [LARGE SCALE GENOMIC DNA]</scope>
    <source>
        <strain evidence="2 3">ATCC 25775</strain>
    </source>
</reference>
<evidence type="ECO:0000313" key="2">
    <source>
        <dbReference type="EMBL" id="AKA69814.1"/>
    </source>
</evidence>
<feature type="signal peptide" evidence="1">
    <location>
        <begin position="1"/>
        <end position="29"/>
    </location>
</feature>
<dbReference type="EMBL" id="CP009933">
    <property type="protein sequence ID" value="AKA69814.1"/>
    <property type="molecule type" value="Genomic_DNA"/>
</dbReference>
<proteinExistence type="predicted"/>
<dbReference type="RefSeq" id="WP_029161589.1">
    <property type="nucleotide sequence ID" value="NZ_CP009933.1"/>
</dbReference>
<dbReference type="Proteomes" id="UP000033115">
    <property type="component" value="Chromosome"/>
</dbReference>
<dbReference type="STRING" id="1548.CSCA_2689"/>
<feature type="chain" id="PRO_5002410982" evidence="1">
    <location>
        <begin position="30"/>
        <end position="149"/>
    </location>
</feature>
<dbReference type="KEGG" id="csq:CSCA_2689"/>
<organism evidence="2 3">
    <name type="scientific">Clostridium scatologenes</name>
    <dbReference type="NCBI Taxonomy" id="1548"/>
    <lineage>
        <taxon>Bacteria</taxon>
        <taxon>Bacillati</taxon>
        <taxon>Bacillota</taxon>
        <taxon>Clostridia</taxon>
        <taxon>Eubacteriales</taxon>
        <taxon>Clostridiaceae</taxon>
        <taxon>Clostridium</taxon>
    </lineage>
</organism>
<dbReference type="AlphaFoldDB" id="A0A0E3K1B3"/>
<gene>
    <name evidence="2" type="ORF">CSCA_2689</name>
</gene>
<evidence type="ECO:0000256" key="1">
    <source>
        <dbReference type="SAM" id="SignalP"/>
    </source>
</evidence>
<keyword evidence="1" id="KW-0732">Signal</keyword>
<accession>A0A0E3K1B3</accession>
<dbReference type="HOGENOM" id="CLU_1746462_0_0_9"/>
<evidence type="ECO:0000313" key="3">
    <source>
        <dbReference type="Proteomes" id="UP000033115"/>
    </source>
</evidence>
<keyword evidence="3" id="KW-1185">Reference proteome</keyword>
<name>A0A0E3K1B3_CLOSL</name>
<sequence length="149" mass="16413">MKSKKIIASLMALSIIGSSSLVLGGTAKAATLNSTSTYTREVSDFSLDVHITSTGVLVWNTRTDIPSYRYKVMKIEPHYLQDAGEGGCNDYRFSTPNISGASRHGQGIYFATVRAIDKDGNILKRETYYFYYDGSKFSGIGSDSEPIHY</sequence>